<dbReference type="AlphaFoldDB" id="A0A833J1L0"/>
<gene>
    <name evidence="2" type="ORF">F8B43_5605</name>
</gene>
<name>A0A833J1L0_9HYPH</name>
<dbReference type="PANTHER" id="PTHR46637:SF1">
    <property type="entry name" value="BLL5188 PROTEIN"/>
    <property type="match status" value="1"/>
</dbReference>
<evidence type="ECO:0000313" key="2">
    <source>
        <dbReference type="EMBL" id="KAB7781937.1"/>
    </source>
</evidence>
<accession>A0A833J1L0</accession>
<dbReference type="InterPro" id="IPR052909">
    <property type="entry name" value="Transposase_6_like"/>
</dbReference>
<feature type="domain" description="Insertion element IS402-like" evidence="1">
    <location>
        <begin position="6"/>
        <end position="69"/>
    </location>
</feature>
<dbReference type="Proteomes" id="UP000469949">
    <property type="component" value="Unassembled WGS sequence"/>
</dbReference>
<dbReference type="InterPro" id="IPR025161">
    <property type="entry name" value="IS402-like_dom"/>
</dbReference>
<sequence length="74" mass="8100">MDALVPDDLWAVIEPLLPSEPQKPKGGRPRASDRAALAGIILVLRTGMQWKHLPRSDVGCSGKTSWRRLGVEAQ</sequence>
<evidence type="ECO:0000313" key="3">
    <source>
        <dbReference type="Proteomes" id="UP000469949"/>
    </source>
</evidence>
<proteinExistence type="predicted"/>
<dbReference type="PANTHER" id="PTHR46637">
    <property type="entry name" value="TIS1421-TRANSPOSASE PROTEIN A"/>
    <property type="match status" value="1"/>
</dbReference>
<organism evidence="2 3">
    <name type="scientific">Methylorubrum populi</name>
    <dbReference type="NCBI Taxonomy" id="223967"/>
    <lineage>
        <taxon>Bacteria</taxon>
        <taxon>Pseudomonadati</taxon>
        <taxon>Pseudomonadota</taxon>
        <taxon>Alphaproteobacteria</taxon>
        <taxon>Hyphomicrobiales</taxon>
        <taxon>Methylobacteriaceae</taxon>
        <taxon>Methylorubrum</taxon>
    </lineage>
</organism>
<dbReference type="EMBL" id="WEKV01000023">
    <property type="protein sequence ID" value="KAB7781937.1"/>
    <property type="molecule type" value="Genomic_DNA"/>
</dbReference>
<comment type="caution">
    <text evidence="2">The sequence shown here is derived from an EMBL/GenBank/DDBJ whole genome shotgun (WGS) entry which is preliminary data.</text>
</comment>
<dbReference type="Pfam" id="PF13340">
    <property type="entry name" value="DUF4096"/>
    <property type="match status" value="1"/>
</dbReference>
<evidence type="ECO:0000259" key="1">
    <source>
        <dbReference type="Pfam" id="PF13340"/>
    </source>
</evidence>
<reference evidence="2 3" key="1">
    <citation type="submission" date="2019-10" db="EMBL/GenBank/DDBJ databases">
        <title>Draft Genome Sequence of the Caffeine Degrading Methylotroph Methylorubrum populi PINKEL.</title>
        <authorList>
            <person name="Dawson S.C."/>
            <person name="Zhang X."/>
            <person name="Wright M.E."/>
            <person name="Sharma G."/>
            <person name="Langner J.T."/>
            <person name="Ditty J.L."/>
            <person name="Subuyuj G.A."/>
        </authorList>
    </citation>
    <scope>NUCLEOTIDE SEQUENCE [LARGE SCALE GENOMIC DNA]</scope>
    <source>
        <strain evidence="2 3">Pinkel</strain>
    </source>
</reference>
<protein>
    <submittedName>
        <fullName evidence="2">Mobile element protein</fullName>
    </submittedName>
</protein>